<evidence type="ECO:0000313" key="10">
    <source>
        <dbReference type="Proteomes" id="UP000824219"/>
    </source>
</evidence>
<feature type="region of interest" description="Disordered" evidence="5">
    <location>
        <begin position="1"/>
        <end position="72"/>
    </location>
</feature>
<evidence type="ECO:0000256" key="5">
    <source>
        <dbReference type="SAM" id="MobiDB-lite"/>
    </source>
</evidence>
<dbReference type="PANTHER" id="PTHR18945">
    <property type="entry name" value="NEUROTRANSMITTER GATED ION CHANNEL"/>
    <property type="match status" value="1"/>
</dbReference>
<feature type="domain" description="Neurotransmitter-gated ion-channel ligand-binding" evidence="7">
    <location>
        <begin position="470"/>
        <end position="600"/>
    </location>
</feature>
<feature type="domain" description="Neurotransmitter-gated ion-channel ligand-binding" evidence="7">
    <location>
        <begin position="847"/>
        <end position="951"/>
    </location>
</feature>
<feature type="compositionally biased region" description="Basic and acidic residues" evidence="5">
    <location>
        <begin position="28"/>
        <end position="42"/>
    </location>
</feature>
<reference evidence="9 10" key="1">
    <citation type="submission" date="2021-06" db="EMBL/GenBank/DDBJ databases">
        <title>Chromosome-level genome assembly of the red-tail catfish (Hemibagrus wyckioides).</title>
        <authorList>
            <person name="Shao F."/>
        </authorList>
    </citation>
    <scope>NUCLEOTIDE SEQUENCE [LARGE SCALE GENOMIC DNA]</scope>
    <source>
        <strain evidence="9">EC202008001</strain>
        <tissue evidence="9">Blood</tissue>
    </source>
</reference>
<feature type="transmembrane region" description="Helical" evidence="6">
    <location>
        <begin position="319"/>
        <end position="340"/>
    </location>
</feature>
<name>A0A9D3P5I7_9TELE</name>
<sequence>MNFGGEDALQRQDADPQPGSSGLYEPWTGRRREQTPFDHLPQDELNYNSEQSDSEDDEPGSSQQQDVQDGGGDQLEEHYRRIVNVCLVFESKASMSPTQIILKSFITASFLFVFLGPVTACLSRRCLANELINKNLYSAPQSLGCVINVNLTSIQYKTLSVNTKTLQFSSRIKITMEWTDPDLKWSDTNYTFNEIMLPVKKIWTPDLIVENAIYLNIKPATNDVVVKRDGTVNYVIAMYTTVLCRINLLTYPFSEGSCPVAINGWNQSSCALQIQYGSVSIQGGGGTEWSTVSVNLQNDTKTKNHNYIYVTISSNPFKAMVSLILPSALIMIADLVSFALPLDGGKRSSFKITLVLSFTMFLLILTDYLPNTGTCSPLIRYHFCFCMFVLVMSMLISMVFTKVATEGNILCSKLPKLSKPDQTGTQFLDMIADAQSLRKIVNFVEKMDKKEGEIKKKQMLAAKLDKISFWAYEWNDPDLAWTDTAYNFSEIMLPVDTIWTPDLTVDNSVKTEVKPVSTDILVKRDGTVQHAIQMYITVVCGINLFNYPFVEDACPVALNGWKENSCGLRFIYGSVSSVGASRGEWMTESVVLNQDKQNQDRNYLYVTMSTNPFNTIVTLILPSVLIMLADLGSFALPLEGGKRSSFKITLVLSFTMSLLLLTEHLPDTGLCSPLIRYHFCFCLIILGLSLLASMVFSRFAESGTILPCWRSKKQELCGKDEIKKDINLNGVSTISDDVTAKDASIQKILNFVENIERTNKEAKKRQEYASQFDRACFWGYLCLDILYGICIIAITRTEFSSAYTASATQCLSRRCLANDFIDKELYSAPQPPDCFINVNLTTIQYETLSFEWKDPELAWTDSQYNFTEVLLPYNYIWLPNLTVNNAIYTAVQPLSNDILVTRDGTVTYAVQMYITVVCDMNLFTFPFVDDTCIVAINGWNRSSCGLKLQYGKIYTVGGQDGEWKTLDVKLHGGSSSYLEVSLHLNPFNAMVSLVLPTALIMVVDLVSFALPLDGERNAFKIKLVFSFTMFLLILSKQLPEGGHCSPLIYYHFCFCLMVLVVSLLASMTLSRLARTGSIWPGRSQKKNGPGSSMTQQDIVLHQNATEVSISKANAVELVTEVTSMQKISSFVNIMDKDLIERMRKQDYAKTWDNFCFIMYLVLDTIYMFCAFAIFKTQECSSNKLNF</sequence>
<evidence type="ECO:0000256" key="1">
    <source>
        <dbReference type="ARBA" id="ARBA00004141"/>
    </source>
</evidence>
<keyword evidence="3 6" id="KW-1133">Transmembrane helix</keyword>
<feature type="transmembrane region" description="Helical" evidence="6">
    <location>
        <begin position="775"/>
        <end position="794"/>
    </location>
</feature>
<dbReference type="OrthoDB" id="5920062at2759"/>
<feature type="domain" description="Neurotransmitter-gated ion-channel transmembrane" evidence="8">
    <location>
        <begin position="323"/>
        <end position="400"/>
    </location>
</feature>
<feature type="transmembrane region" description="Helical" evidence="6">
    <location>
        <begin position="1047"/>
        <end position="1069"/>
    </location>
</feature>
<dbReference type="GO" id="GO:0005230">
    <property type="term" value="F:extracellular ligand-gated monoatomic ion channel activity"/>
    <property type="evidence" value="ECO:0007669"/>
    <property type="project" value="InterPro"/>
</dbReference>
<evidence type="ECO:0008006" key="11">
    <source>
        <dbReference type="Google" id="ProtNLM"/>
    </source>
</evidence>
<dbReference type="InterPro" id="IPR036719">
    <property type="entry name" value="Neuro-gated_channel_TM_sf"/>
</dbReference>
<dbReference type="EMBL" id="JAHKSW010000002">
    <property type="protein sequence ID" value="KAG7335110.1"/>
    <property type="molecule type" value="Genomic_DNA"/>
</dbReference>
<dbReference type="InterPro" id="IPR038050">
    <property type="entry name" value="Neuro_actylchol_rec"/>
</dbReference>
<gene>
    <name evidence="9" type="ORF">KOW79_001706</name>
</gene>
<feature type="transmembrane region" description="Helical" evidence="6">
    <location>
        <begin position="989"/>
        <end position="1012"/>
    </location>
</feature>
<accession>A0A9D3P5I7</accession>
<comment type="caution">
    <text evidence="9">The sequence shown here is derived from an EMBL/GenBank/DDBJ whole genome shotgun (WGS) entry which is preliminary data.</text>
</comment>
<feature type="transmembrane region" description="Helical" evidence="6">
    <location>
        <begin position="1151"/>
        <end position="1174"/>
    </location>
</feature>
<dbReference type="Pfam" id="PF02931">
    <property type="entry name" value="Neur_chan_LBD"/>
    <property type="match status" value="3"/>
</dbReference>
<proteinExistence type="predicted"/>
<dbReference type="Gene3D" id="1.20.58.390">
    <property type="entry name" value="Neurotransmitter-gated ion-channel transmembrane domain"/>
    <property type="match status" value="3"/>
</dbReference>
<dbReference type="InterPro" id="IPR006201">
    <property type="entry name" value="Neur_channel"/>
</dbReference>
<evidence type="ECO:0000259" key="7">
    <source>
        <dbReference type="Pfam" id="PF02931"/>
    </source>
</evidence>
<keyword evidence="10" id="KW-1185">Reference proteome</keyword>
<dbReference type="InterPro" id="IPR006029">
    <property type="entry name" value="Neurotrans-gated_channel_TM"/>
</dbReference>
<feature type="transmembrane region" description="Helical" evidence="6">
    <location>
        <begin position="352"/>
        <end position="369"/>
    </location>
</feature>
<feature type="domain" description="Neurotransmitter-gated ion-channel transmembrane" evidence="8">
    <location>
        <begin position="619"/>
        <end position="695"/>
    </location>
</feature>
<dbReference type="GO" id="GO:0016020">
    <property type="term" value="C:membrane"/>
    <property type="evidence" value="ECO:0007669"/>
    <property type="project" value="UniProtKB-SubCell"/>
</dbReference>
<evidence type="ECO:0000259" key="8">
    <source>
        <dbReference type="Pfam" id="PF02932"/>
    </source>
</evidence>
<organism evidence="9 10">
    <name type="scientific">Hemibagrus wyckioides</name>
    <dbReference type="NCBI Taxonomy" id="337641"/>
    <lineage>
        <taxon>Eukaryota</taxon>
        <taxon>Metazoa</taxon>
        <taxon>Chordata</taxon>
        <taxon>Craniata</taxon>
        <taxon>Vertebrata</taxon>
        <taxon>Euteleostomi</taxon>
        <taxon>Actinopterygii</taxon>
        <taxon>Neopterygii</taxon>
        <taxon>Teleostei</taxon>
        <taxon>Ostariophysi</taxon>
        <taxon>Siluriformes</taxon>
        <taxon>Bagridae</taxon>
        <taxon>Hemibagrus</taxon>
    </lineage>
</organism>
<evidence type="ECO:0000313" key="9">
    <source>
        <dbReference type="EMBL" id="KAG7335110.1"/>
    </source>
</evidence>
<feature type="transmembrane region" description="Helical" evidence="6">
    <location>
        <begin position="1019"/>
        <end position="1035"/>
    </location>
</feature>
<dbReference type="Pfam" id="PF02932">
    <property type="entry name" value="Neur_chan_memb"/>
    <property type="match status" value="3"/>
</dbReference>
<dbReference type="GO" id="GO:0004888">
    <property type="term" value="F:transmembrane signaling receptor activity"/>
    <property type="evidence" value="ECO:0007669"/>
    <property type="project" value="InterPro"/>
</dbReference>
<feature type="transmembrane region" description="Helical" evidence="6">
    <location>
        <begin position="674"/>
        <end position="696"/>
    </location>
</feature>
<dbReference type="Gene3D" id="2.70.170.10">
    <property type="entry name" value="Neurotransmitter-gated ion-channel ligand-binding domain"/>
    <property type="match status" value="3"/>
</dbReference>
<keyword evidence="4 6" id="KW-0472">Membrane</keyword>
<dbReference type="InterPro" id="IPR006202">
    <property type="entry name" value="Neur_chan_lig-bd"/>
</dbReference>
<dbReference type="SUPFAM" id="SSF90112">
    <property type="entry name" value="Neurotransmitter-gated ion-channel transmembrane pore"/>
    <property type="match status" value="3"/>
</dbReference>
<dbReference type="SUPFAM" id="SSF63712">
    <property type="entry name" value="Nicotinic receptor ligand binding domain-like"/>
    <property type="match status" value="3"/>
</dbReference>
<dbReference type="AlphaFoldDB" id="A0A9D3P5I7"/>
<evidence type="ECO:0000256" key="3">
    <source>
        <dbReference type="ARBA" id="ARBA00022989"/>
    </source>
</evidence>
<feature type="domain" description="Neurotransmitter-gated ion-channel transmembrane" evidence="8">
    <location>
        <begin position="993"/>
        <end position="1072"/>
    </location>
</feature>
<feature type="domain" description="Neurotransmitter-gated ion-channel ligand-binding" evidence="7">
    <location>
        <begin position="146"/>
        <end position="303"/>
    </location>
</feature>
<comment type="subcellular location">
    <subcellularLocation>
        <location evidence="1">Membrane</location>
        <topology evidence="1">Multi-pass membrane protein</topology>
    </subcellularLocation>
</comment>
<evidence type="ECO:0000256" key="6">
    <source>
        <dbReference type="SAM" id="Phobius"/>
    </source>
</evidence>
<evidence type="ECO:0000256" key="2">
    <source>
        <dbReference type="ARBA" id="ARBA00022692"/>
    </source>
</evidence>
<dbReference type="InterPro" id="IPR036734">
    <property type="entry name" value="Neur_chan_lig-bd_sf"/>
</dbReference>
<keyword evidence="2 6" id="KW-0812">Transmembrane</keyword>
<feature type="transmembrane region" description="Helical" evidence="6">
    <location>
        <begin position="381"/>
        <end position="400"/>
    </location>
</feature>
<protein>
    <recommendedName>
        <fullName evidence="11">5-hydroxytryptamine receptor 3A-like</fullName>
    </recommendedName>
</protein>
<evidence type="ECO:0000256" key="4">
    <source>
        <dbReference type="ARBA" id="ARBA00023136"/>
    </source>
</evidence>
<dbReference type="Proteomes" id="UP000824219">
    <property type="component" value="Linkage Group LG02"/>
</dbReference>